<reference evidence="2 3" key="1">
    <citation type="submission" date="2024-01" db="EMBL/GenBank/DDBJ databases">
        <title>The complete chloroplast genome sequence of Lithospermum erythrorhizon: insights into the phylogenetic relationship among Boraginaceae species and the maternal lineages of purple gromwells.</title>
        <authorList>
            <person name="Okada T."/>
            <person name="Watanabe K."/>
        </authorList>
    </citation>
    <scope>NUCLEOTIDE SEQUENCE [LARGE SCALE GENOMIC DNA]</scope>
</reference>
<dbReference type="EMBL" id="BAABME010006353">
    <property type="protein sequence ID" value="GAA0168108.1"/>
    <property type="molecule type" value="Genomic_DNA"/>
</dbReference>
<accession>A0AAV3QZP8</accession>
<evidence type="ECO:0000259" key="1">
    <source>
        <dbReference type="Pfam" id="PF20428"/>
    </source>
</evidence>
<dbReference type="GO" id="GO:0016320">
    <property type="term" value="P:endoplasmic reticulum membrane fusion"/>
    <property type="evidence" value="ECO:0007669"/>
    <property type="project" value="TreeGrafter"/>
</dbReference>
<dbReference type="InterPro" id="IPR008803">
    <property type="entry name" value="RHD3/Sey1"/>
</dbReference>
<evidence type="ECO:0000313" key="3">
    <source>
        <dbReference type="Proteomes" id="UP001454036"/>
    </source>
</evidence>
<dbReference type="InterPro" id="IPR046758">
    <property type="entry name" value="Sey1/RHD3-like_3HB"/>
</dbReference>
<comment type="caution">
    <text evidence="2">The sequence shown here is derived from an EMBL/GenBank/DDBJ whole genome shotgun (WGS) entry which is preliminary data.</text>
</comment>
<sequence length="136" mass="14977">MILKWKTVNTENLHSERSLIVISFGRFSTISSHDSDSMPRVWTLKEDIRAISLSPRQPSLKLLSVMAAIRLNDDADNIEITLSLALVESGAVKSTTSADPLASTTWDEKKNRVKCTAGHRTLETWGRGNIAITGLA</sequence>
<name>A0AAV3QZP8_LITER</name>
<gene>
    <name evidence="2" type="ORF">LIER_22903</name>
</gene>
<dbReference type="Pfam" id="PF20428">
    <property type="entry name" value="Sey1_3HB"/>
    <property type="match status" value="1"/>
</dbReference>
<dbReference type="PANTHER" id="PTHR45923">
    <property type="entry name" value="PROTEIN SEY1"/>
    <property type="match status" value="1"/>
</dbReference>
<dbReference type="GO" id="GO:0003924">
    <property type="term" value="F:GTPase activity"/>
    <property type="evidence" value="ECO:0007669"/>
    <property type="project" value="TreeGrafter"/>
</dbReference>
<dbReference type="AlphaFoldDB" id="A0AAV3QZP8"/>
<evidence type="ECO:0000313" key="2">
    <source>
        <dbReference type="EMBL" id="GAA0168108.1"/>
    </source>
</evidence>
<dbReference type="GO" id="GO:0005783">
    <property type="term" value="C:endoplasmic reticulum"/>
    <property type="evidence" value="ECO:0007669"/>
    <property type="project" value="TreeGrafter"/>
</dbReference>
<keyword evidence="3" id="KW-1185">Reference proteome</keyword>
<protein>
    <recommendedName>
        <fullName evidence="1">Sey1/RHD3-like three-helix bundle domain-containing protein</fullName>
    </recommendedName>
</protein>
<dbReference type="PANTHER" id="PTHR45923:SF2">
    <property type="entry name" value="PROTEIN SEY1"/>
    <property type="match status" value="1"/>
</dbReference>
<organism evidence="2 3">
    <name type="scientific">Lithospermum erythrorhizon</name>
    <name type="common">Purple gromwell</name>
    <name type="synonym">Lithospermum officinale var. erythrorhizon</name>
    <dbReference type="NCBI Taxonomy" id="34254"/>
    <lineage>
        <taxon>Eukaryota</taxon>
        <taxon>Viridiplantae</taxon>
        <taxon>Streptophyta</taxon>
        <taxon>Embryophyta</taxon>
        <taxon>Tracheophyta</taxon>
        <taxon>Spermatophyta</taxon>
        <taxon>Magnoliopsida</taxon>
        <taxon>eudicotyledons</taxon>
        <taxon>Gunneridae</taxon>
        <taxon>Pentapetalae</taxon>
        <taxon>asterids</taxon>
        <taxon>lamiids</taxon>
        <taxon>Boraginales</taxon>
        <taxon>Boraginaceae</taxon>
        <taxon>Boraginoideae</taxon>
        <taxon>Lithospermeae</taxon>
        <taxon>Lithospermum</taxon>
    </lineage>
</organism>
<proteinExistence type="predicted"/>
<dbReference type="Proteomes" id="UP001454036">
    <property type="component" value="Unassembled WGS sequence"/>
</dbReference>
<feature type="domain" description="Sey1/RHD3-like three-helix bundle" evidence="1">
    <location>
        <begin position="16"/>
        <end position="110"/>
    </location>
</feature>